<dbReference type="AlphaFoldDB" id="A0A4S2F5G9"/>
<accession>A0A4S2F5G9</accession>
<name>A0A4S2F5G9_9ACTN</name>
<sequence length="426" mass="48087">MARDTWYRLDNIGKYYAAQAGRRTQTVFRYAAQMDRLVDPALLQQALDATTEKFCHFNVHLRSGLFWHYLQQVTEPVVVTPENLPICSPLHAGRRAPLFRVSYYEQRINFEVSHIISDGRGSLEFFKELLRQYVERAYGEALPATSYNATHNESIEDAFDKNFEPQNSKTAALSRAYHIPSPKMTDDPSFLEYHLPCSAVLALAHEWQVSLSSVLMAALVEAIHSTFKRRDVGRRPIRIGLPVDLRSHFGSHTTRNFFGMTFTTIDTGQKLPEAFALARLIQTQISAQTQLDALKLRMNAMVKLEKNPLVRVAPVFLKDLGLYAANLDAERGVTATLSNLGRITLEPEVATHVKSINILTSTQGLNLLACSLGDDLSLGLSTVYTNLDVIQEFVRFFSDRQIFGYINYSRATPLPEAKEPVEEDRA</sequence>
<evidence type="ECO:0000313" key="2">
    <source>
        <dbReference type="Proteomes" id="UP000310263"/>
    </source>
</evidence>
<gene>
    <name evidence="1" type="ORF">E5334_03580</name>
</gene>
<dbReference type="PANTHER" id="PTHR28037">
    <property type="entry name" value="ALCOHOL O-ACETYLTRANSFERASE 1-RELATED"/>
    <property type="match status" value="1"/>
</dbReference>
<protein>
    <submittedName>
        <fullName evidence="1">Alcohol acetyltransferase</fullName>
    </submittedName>
</protein>
<dbReference type="RefSeq" id="WP_136012240.1">
    <property type="nucleotide sequence ID" value="NZ_SRYE01000002.1"/>
</dbReference>
<keyword evidence="2" id="KW-1185">Reference proteome</keyword>
<dbReference type="SUPFAM" id="SSF52777">
    <property type="entry name" value="CoA-dependent acyltransferases"/>
    <property type="match status" value="2"/>
</dbReference>
<comment type="caution">
    <text evidence="1">The sequence shown here is derived from an EMBL/GenBank/DDBJ whole genome shotgun (WGS) entry which is preliminary data.</text>
</comment>
<dbReference type="EMBL" id="SRYE01000002">
    <property type="protein sequence ID" value="TGY62511.1"/>
    <property type="molecule type" value="Genomic_DNA"/>
</dbReference>
<dbReference type="Gene3D" id="3.30.559.30">
    <property type="entry name" value="Nonribosomal peptide synthetase, condensation domain"/>
    <property type="match status" value="1"/>
</dbReference>
<reference evidence="1 2" key="1">
    <citation type="submission" date="2019-04" db="EMBL/GenBank/DDBJ databases">
        <title>Microbes associate with the intestines of laboratory mice.</title>
        <authorList>
            <person name="Navarre W."/>
            <person name="Wong E."/>
            <person name="Huang K."/>
            <person name="Tropini C."/>
            <person name="Ng K."/>
            <person name="Yu B."/>
        </authorList>
    </citation>
    <scope>NUCLEOTIDE SEQUENCE [LARGE SCALE GENOMIC DNA]</scope>
    <source>
        <strain evidence="1 2">NM07_P-09</strain>
    </source>
</reference>
<dbReference type="Gene3D" id="3.30.559.10">
    <property type="entry name" value="Chloramphenicol acetyltransferase-like domain"/>
    <property type="match status" value="1"/>
</dbReference>
<proteinExistence type="predicted"/>
<evidence type="ECO:0000313" key="1">
    <source>
        <dbReference type="EMBL" id="TGY62511.1"/>
    </source>
</evidence>
<dbReference type="InterPro" id="IPR052058">
    <property type="entry name" value="Alcohol_O-acetyltransferase"/>
</dbReference>
<dbReference type="Proteomes" id="UP000310263">
    <property type="component" value="Unassembled WGS sequence"/>
</dbReference>
<dbReference type="PANTHER" id="PTHR28037:SF1">
    <property type="entry name" value="ALCOHOL O-ACETYLTRANSFERASE 1-RELATED"/>
    <property type="match status" value="1"/>
</dbReference>
<dbReference type="InterPro" id="IPR023213">
    <property type="entry name" value="CAT-like_dom_sf"/>
</dbReference>
<dbReference type="OrthoDB" id="4876345at2"/>
<organism evidence="1 2">
    <name type="scientific">Muricaecibacterium torontonense</name>
    <dbReference type="NCBI Taxonomy" id="3032871"/>
    <lineage>
        <taxon>Bacteria</taxon>
        <taxon>Bacillati</taxon>
        <taxon>Actinomycetota</taxon>
        <taxon>Coriobacteriia</taxon>
        <taxon>Coriobacteriales</taxon>
        <taxon>Atopobiaceae</taxon>
        <taxon>Muricaecibacterium</taxon>
    </lineage>
</organism>